<dbReference type="AlphaFoldDB" id="A0A1F2WFU9"/>
<reference evidence="2 3" key="1">
    <citation type="journal article" date="2016" name="Nat. Commun.">
        <title>Thousands of microbial genomes shed light on interconnected biogeochemical processes in an aquifer system.</title>
        <authorList>
            <person name="Anantharaman K."/>
            <person name="Brown C.T."/>
            <person name="Hug L.A."/>
            <person name="Sharon I."/>
            <person name="Castelle C.J."/>
            <person name="Probst A.J."/>
            <person name="Thomas B.C."/>
            <person name="Singh A."/>
            <person name="Wilkins M.J."/>
            <person name="Karaoz U."/>
            <person name="Brodie E.L."/>
            <person name="Williams K.H."/>
            <person name="Hubbard S.S."/>
            <person name="Banfield J.F."/>
        </authorList>
    </citation>
    <scope>NUCLEOTIDE SEQUENCE [LARGE SCALE GENOMIC DNA]</scope>
</reference>
<name>A0A1F2WFU9_9ACTN</name>
<evidence type="ECO:0000313" key="3">
    <source>
        <dbReference type="Proteomes" id="UP000177876"/>
    </source>
</evidence>
<sequence>MAGVLVLNASYEPLNLVNVKRAVVLVLKKKAEVIEEREGEIRSERMKMNFPSVIRLAYLVHVPYRSVSLSRKAVFIRDKHTCQYCGGKAESIDHVIPRSRGGQHSWENVVAACRRCNTKKMNKLPAESGLRLFRKPFEPNDHIWIFSQAGDIHPTWEPYLETVAVG</sequence>
<accession>A0A1F2WFU9</accession>
<protein>
    <recommendedName>
        <fullName evidence="1">HNH nuclease domain-containing protein</fullName>
    </recommendedName>
</protein>
<organism evidence="2 3">
    <name type="scientific">Candidatus Solincola sediminis</name>
    <dbReference type="NCBI Taxonomy" id="1797199"/>
    <lineage>
        <taxon>Bacteria</taxon>
        <taxon>Bacillati</taxon>
        <taxon>Actinomycetota</taxon>
        <taxon>Candidatus Geothermincolia</taxon>
        <taxon>Candidatus Geothermincolales</taxon>
        <taxon>Candidatus Geothermincolaceae</taxon>
        <taxon>Candidatus Solincola</taxon>
    </lineage>
</organism>
<dbReference type="STRING" id="1797197.A2Y75_06045"/>
<dbReference type="PANTHER" id="PTHR33877:SF2">
    <property type="entry name" value="OS07G0170200 PROTEIN"/>
    <property type="match status" value="1"/>
</dbReference>
<evidence type="ECO:0000259" key="1">
    <source>
        <dbReference type="SMART" id="SM00507"/>
    </source>
</evidence>
<proteinExistence type="predicted"/>
<comment type="caution">
    <text evidence="2">The sequence shown here is derived from an EMBL/GenBank/DDBJ whole genome shotgun (WGS) entry which is preliminary data.</text>
</comment>
<dbReference type="InterPro" id="IPR029471">
    <property type="entry name" value="HNH_5"/>
</dbReference>
<dbReference type="InterPro" id="IPR003615">
    <property type="entry name" value="HNH_nuc"/>
</dbReference>
<dbReference type="Gene3D" id="1.10.30.50">
    <property type="match status" value="1"/>
</dbReference>
<dbReference type="CDD" id="cd00085">
    <property type="entry name" value="HNHc"/>
    <property type="match status" value="1"/>
</dbReference>
<dbReference type="EMBL" id="MELK01000052">
    <property type="protein sequence ID" value="OFW55733.1"/>
    <property type="molecule type" value="Genomic_DNA"/>
</dbReference>
<dbReference type="InterPro" id="IPR052892">
    <property type="entry name" value="NA-targeting_endonuclease"/>
</dbReference>
<dbReference type="Pfam" id="PF14279">
    <property type="entry name" value="HNH_5"/>
    <property type="match status" value="1"/>
</dbReference>
<dbReference type="Proteomes" id="UP000177876">
    <property type="component" value="Unassembled WGS sequence"/>
</dbReference>
<dbReference type="PANTHER" id="PTHR33877">
    <property type="entry name" value="SLL1193 PROTEIN"/>
    <property type="match status" value="1"/>
</dbReference>
<feature type="domain" description="HNH nuclease" evidence="1">
    <location>
        <begin position="69"/>
        <end position="118"/>
    </location>
</feature>
<gene>
    <name evidence="2" type="ORF">A2Y75_06045</name>
</gene>
<dbReference type="SMART" id="SM00507">
    <property type="entry name" value="HNHc"/>
    <property type="match status" value="1"/>
</dbReference>
<evidence type="ECO:0000313" key="2">
    <source>
        <dbReference type="EMBL" id="OFW55733.1"/>
    </source>
</evidence>